<accession>A0A7C3UNU7</accession>
<sequence>MEGNMKRLFPLFLSIALLLSAKEIIVKGSDTMVNLVQQLAERYTAVHPDATISVIGGGSGVGITSLIEKEVDIANSSREIKDKEIIAAKEKGVNIYKIPIGIDLLCVIVNEKNPVTKLTVSQLGKIYQGKIKNWQEVGGEKKPISLYGRQPASGTYVFFREIAVKGEYSPRMQQMAGTAQIVDAVRNDINGIGYVGLGYVRGQKGIKVLAIARDEKGPYLSPLNEEELKKYPLARPLYQITNGKPKGEAKRFIEWELSEAGQKIVEEVGFLPLPEEMRKEVLTKLK</sequence>
<keyword evidence="3" id="KW-0732">Signal</keyword>
<dbReference type="NCBIfam" id="TIGR02136">
    <property type="entry name" value="ptsS_2"/>
    <property type="match status" value="1"/>
</dbReference>
<evidence type="ECO:0000313" key="6">
    <source>
        <dbReference type="EMBL" id="HGE98745.1"/>
    </source>
</evidence>
<name>A0A7C3UNU7_UNCW3</name>
<dbReference type="Gene3D" id="3.40.190.10">
    <property type="entry name" value="Periplasmic binding protein-like II"/>
    <property type="match status" value="2"/>
</dbReference>
<organism evidence="6">
    <name type="scientific">candidate division WOR-3 bacterium</name>
    <dbReference type="NCBI Taxonomy" id="2052148"/>
    <lineage>
        <taxon>Bacteria</taxon>
        <taxon>Bacteria division WOR-3</taxon>
    </lineage>
</organism>
<keyword evidence="2 4" id="KW-0813">Transport</keyword>
<dbReference type="Pfam" id="PF12849">
    <property type="entry name" value="PBP_like_2"/>
    <property type="match status" value="1"/>
</dbReference>
<dbReference type="EMBL" id="DTMQ01000011">
    <property type="protein sequence ID" value="HGE98745.1"/>
    <property type="molecule type" value="Genomic_DNA"/>
</dbReference>
<evidence type="ECO:0000256" key="1">
    <source>
        <dbReference type="ARBA" id="ARBA00008725"/>
    </source>
</evidence>
<evidence type="ECO:0000256" key="4">
    <source>
        <dbReference type="RuleBase" id="RU367119"/>
    </source>
</evidence>
<comment type="function">
    <text evidence="4">Involved in the system for phosphate transport across the cytoplasmic membrane.</text>
</comment>
<reference evidence="6" key="1">
    <citation type="journal article" date="2020" name="mSystems">
        <title>Genome- and Community-Level Interaction Insights into Carbon Utilization and Element Cycling Functions of Hydrothermarchaeota in Hydrothermal Sediment.</title>
        <authorList>
            <person name="Zhou Z."/>
            <person name="Liu Y."/>
            <person name="Xu W."/>
            <person name="Pan J."/>
            <person name="Luo Z.H."/>
            <person name="Li M."/>
        </authorList>
    </citation>
    <scope>NUCLEOTIDE SEQUENCE [LARGE SCALE GENOMIC DNA]</scope>
    <source>
        <strain evidence="6">SpSt-906</strain>
    </source>
</reference>
<comment type="caution">
    <text evidence="6">The sequence shown here is derived from an EMBL/GenBank/DDBJ whole genome shotgun (WGS) entry which is preliminary data.</text>
</comment>
<dbReference type="InterPro" id="IPR011862">
    <property type="entry name" value="Phos-bd"/>
</dbReference>
<dbReference type="GO" id="GO:0042301">
    <property type="term" value="F:phosphate ion binding"/>
    <property type="evidence" value="ECO:0007669"/>
    <property type="project" value="UniProtKB-UniRule"/>
</dbReference>
<dbReference type="InterPro" id="IPR050811">
    <property type="entry name" value="Phosphate_ABC_transporter"/>
</dbReference>
<dbReference type="PANTHER" id="PTHR30570:SF1">
    <property type="entry name" value="PHOSPHATE-BINDING PROTEIN PSTS"/>
    <property type="match status" value="1"/>
</dbReference>
<evidence type="ECO:0000256" key="2">
    <source>
        <dbReference type="ARBA" id="ARBA00022448"/>
    </source>
</evidence>
<comment type="similarity">
    <text evidence="1 4">Belongs to the PstS family.</text>
</comment>
<gene>
    <name evidence="6" type="ORF">ENX07_01540</name>
</gene>
<dbReference type="GO" id="GO:0006817">
    <property type="term" value="P:phosphate ion transport"/>
    <property type="evidence" value="ECO:0007669"/>
    <property type="project" value="UniProtKB-UniRule"/>
</dbReference>
<dbReference type="AlphaFoldDB" id="A0A7C3UNU7"/>
<dbReference type="PANTHER" id="PTHR30570">
    <property type="entry name" value="PERIPLASMIC PHOSPHATE BINDING COMPONENT OF PHOSPHATE ABC TRANSPORTER"/>
    <property type="match status" value="1"/>
</dbReference>
<dbReference type="SUPFAM" id="SSF53850">
    <property type="entry name" value="Periplasmic binding protein-like II"/>
    <property type="match status" value="1"/>
</dbReference>
<evidence type="ECO:0000256" key="3">
    <source>
        <dbReference type="ARBA" id="ARBA00022729"/>
    </source>
</evidence>
<keyword evidence="4" id="KW-0592">Phosphate transport</keyword>
<proteinExistence type="inferred from homology"/>
<evidence type="ECO:0000259" key="5">
    <source>
        <dbReference type="Pfam" id="PF12849"/>
    </source>
</evidence>
<protein>
    <recommendedName>
        <fullName evidence="4">Phosphate-binding protein</fullName>
    </recommendedName>
</protein>
<dbReference type="CDD" id="cd13566">
    <property type="entry name" value="PBP2_phosphate"/>
    <property type="match status" value="1"/>
</dbReference>
<dbReference type="InterPro" id="IPR024370">
    <property type="entry name" value="PBP_domain"/>
</dbReference>
<feature type="domain" description="PBP" evidence="5">
    <location>
        <begin position="22"/>
        <end position="259"/>
    </location>
</feature>